<accession>A0A1C4WCH2</accession>
<sequence length="68" mass="7835">MKVHRLPEESNGVYLQSRARRKLTIHFPDITRAIRTLPTGAALDGELIVWPRGRMNFALLQRRVTPGR</sequence>
<gene>
    <name evidence="1" type="ORF">GA0070214_103435</name>
</gene>
<dbReference type="Proteomes" id="UP000199629">
    <property type="component" value="Unassembled WGS sequence"/>
</dbReference>
<dbReference type="AlphaFoldDB" id="A0A1C4WCH2"/>
<evidence type="ECO:0000313" key="1">
    <source>
        <dbReference type="EMBL" id="SCE93892.1"/>
    </source>
</evidence>
<keyword evidence="2" id="KW-1185">Reference proteome</keyword>
<protein>
    <recommendedName>
        <fullName evidence="3">ATP dependent DNA ligase domain-containing protein</fullName>
    </recommendedName>
</protein>
<dbReference type="Gene3D" id="3.30.470.30">
    <property type="entry name" value="DNA ligase/mRNA capping enzyme"/>
    <property type="match status" value="1"/>
</dbReference>
<evidence type="ECO:0000313" key="2">
    <source>
        <dbReference type="Proteomes" id="UP000199629"/>
    </source>
</evidence>
<organism evidence="1 2">
    <name type="scientific">Micromonospora chaiyaphumensis</name>
    <dbReference type="NCBI Taxonomy" id="307119"/>
    <lineage>
        <taxon>Bacteria</taxon>
        <taxon>Bacillati</taxon>
        <taxon>Actinomycetota</taxon>
        <taxon>Actinomycetes</taxon>
        <taxon>Micromonosporales</taxon>
        <taxon>Micromonosporaceae</taxon>
        <taxon>Micromonospora</taxon>
    </lineage>
</organism>
<reference evidence="2" key="1">
    <citation type="submission" date="2016-06" db="EMBL/GenBank/DDBJ databases">
        <authorList>
            <person name="Varghese N."/>
            <person name="Submissions Spin"/>
        </authorList>
    </citation>
    <scope>NUCLEOTIDE SEQUENCE [LARGE SCALE GENOMIC DNA]</scope>
    <source>
        <strain evidence="2">DSM 45246</strain>
    </source>
</reference>
<dbReference type="RefSeq" id="WP_208602724.1">
    <property type="nucleotide sequence ID" value="NZ_FMCS01000003.1"/>
</dbReference>
<proteinExistence type="predicted"/>
<dbReference type="EMBL" id="FMCS01000003">
    <property type="protein sequence ID" value="SCE93892.1"/>
    <property type="molecule type" value="Genomic_DNA"/>
</dbReference>
<name>A0A1C4WCH2_9ACTN</name>
<dbReference type="SUPFAM" id="SSF56091">
    <property type="entry name" value="DNA ligase/mRNA capping enzyme, catalytic domain"/>
    <property type="match status" value="1"/>
</dbReference>
<evidence type="ECO:0008006" key="3">
    <source>
        <dbReference type="Google" id="ProtNLM"/>
    </source>
</evidence>